<reference evidence="1" key="2">
    <citation type="submission" date="2020-09" db="EMBL/GenBank/DDBJ databases">
        <authorList>
            <person name="Sun Q."/>
            <person name="Zhou Y."/>
        </authorList>
    </citation>
    <scope>NUCLEOTIDE SEQUENCE</scope>
    <source>
        <strain evidence="1">CGMCC 1.15760</strain>
    </source>
</reference>
<sequence length="150" mass="17084">MQFHAKDVSDVLANKTFIDTVIVPVISIDFSETTMIQSSSAADYITNLTNFIEHQFRGRILLLPPMTYASGIDQTAQLAQMQEKIIAAGFKHVFFMTSEHEIHKLNEQFAVIWLPAIPLESMDNNMKQKILEDQLAKVIPLFTDKWANQN</sequence>
<dbReference type="Pfam" id="PF10673">
    <property type="entry name" value="DUF2487"/>
    <property type="match status" value="1"/>
</dbReference>
<evidence type="ECO:0008006" key="3">
    <source>
        <dbReference type="Google" id="ProtNLM"/>
    </source>
</evidence>
<dbReference type="EMBL" id="BMJT01000003">
    <property type="protein sequence ID" value="GGG17556.1"/>
    <property type="molecule type" value="Genomic_DNA"/>
</dbReference>
<proteinExistence type="predicted"/>
<dbReference type="InterPro" id="IPR019615">
    <property type="entry name" value="DUF2487"/>
</dbReference>
<reference evidence="1" key="1">
    <citation type="journal article" date="2014" name="Int. J. Syst. Evol. Microbiol.">
        <title>Complete genome sequence of Corynebacterium casei LMG S-19264T (=DSM 44701T), isolated from a smear-ripened cheese.</title>
        <authorList>
            <consortium name="US DOE Joint Genome Institute (JGI-PGF)"/>
            <person name="Walter F."/>
            <person name="Albersmeier A."/>
            <person name="Kalinowski J."/>
            <person name="Ruckert C."/>
        </authorList>
    </citation>
    <scope>NUCLEOTIDE SEQUENCE</scope>
    <source>
        <strain evidence="1">CGMCC 1.15760</strain>
    </source>
</reference>
<organism evidence="1 2">
    <name type="scientific">Lysinibacillus alkalisoli</name>
    <dbReference type="NCBI Taxonomy" id="1911548"/>
    <lineage>
        <taxon>Bacteria</taxon>
        <taxon>Bacillati</taxon>
        <taxon>Bacillota</taxon>
        <taxon>Bacilli</taxon>
        <taxon>Bacillales</taxon>
        <taxon>Bacillaceae</taxon>
        <taxon>Lysinibacillus</taxon>
    </lineage>
</organism>
<protein>
    <recommendedName>
        <fullName evidence="3">DUF2487 family protein</fullName>
    </recommendedName>
</protein>
<dbReference type="AlphaFoldDB" id="A0A917G138"/>
<evidence type="ECO:0000313" key="2">
    <source>
        <dbReference type="Proteomes" id="UP000616608"/>
    </source>
</evidence>
<keyword evidence="2" id="KW-1185">Reference proteome</keyword>
<dbReference type="Proteomes" id="UP000616608">
    <property type="component" value="Unassembled WGS sequence"/>
</dbReference>
<evidence type="ECO:0000313" key="1">
    <source>
        <dbReference type="EMBL" id="GGG17556.1"/>
    </source>
</evidence>
<gene>
    <name evidence="1" type="ORF">GCM10007425_09940</name>
</gene>
<comment type="caution">
    <text evidence="1">The sequence shown here is derived from an EMBL/GenBank/DDBJ whole genome shotgun (WGS) entry which is preliminary data.</text>
</comment>
<name>A0A917G138_9BACI</name>
<dbReference type="RefSeq" id="WP_188613927.1">
    <property type="nucleotide sequence ID" value="NZ_BMJT01000003.1"/>
</dbReference>
<accession>A0A917G138</accession>